<evidence type="ECO:0000313" key="2">
    <source>
        <dbReference type="Proteomes" id="UP001595803"/>
    </source>
</evidence>
<reference evidence="2" key="1">
    <citation type="journal article" date="2019" name="Int. J. Syst. Evol. Microbiol.">
        <title>The Global Catalogue of Microorganisms (GCM) 10K type strain sequencing project: providing services to taxonomists for standard genome sequencing and annotation.</title>
        <authorList>
            <consortium name="The Broad Institute Genomics Platform"/>
            <consortium name="The Broad Institute Genome Sequencing Center for Infectious Disease"/>
            <person name="Wu L."/>
            <person name="Ma J."/>
        </authorList>
    </citation>
    <scope>NUCLEOTIDE SEQUENCE [LARGE SCALE GENOMIC DNA]</scope>
    <source>
        <strain evidence="2">CCTCC AB 2017081</strain>
    </source>
</reference>
<dbReference type="InterPro" id="IPR051923">
    <property type="entry name" value="Glycosyl_Hydrolase_39"/>
</dbReference>
<accession>A0ABV7Z224</accession>
<dbReference type="InterPro" id="IPR017853">
    <property type="entry name" value="GH"/>
</dbReference>
<keyword evidence="2" id="KW-1185">Reference proteome</keyword>
<evidence type="ECO:0000313" key="1">
    <source>
        <dbReference type="EMBL" id="MFC3831263.1"/>
    </source>
</evidence>
<name>A0ABV7Z224_9DEIO</name>
<dbReference type="InterPro" id="IPR001360">
    <property type="entry name" value="Glyco_hydro_1"/>
</dbReference>
<dbReference type="EMBL" id="JBHRZG010000001">
    <property type="protein sequence ID" value="MFC3831263.1"/>
    <property type="molecule type" value="Genomic_DNA"/>
</dbReference>
<comment type="caution">
    <text evidence="1">The sequence shown here is derived from an EMBL/GenBank/DDBJ whole genome shotgun (WGS) entry which is preliminary data.</text>
</comment>
<dbReference type="Pfam" id="PF00232">
    <property type="entry name" value="Glyco_hydro_1"/>
    <property type="match status" value="1"/>
</dbReference>
<organism evidence="1 2">
    <name type="scientific">Deinococcus rufus</name>
    <dbReference type="NCBI Taxonomy" id="2136097"/>
    <lineage>
        <taxon>Bacteria</taxon>
        <taxon>Thermotogati</taxon>
        <taxon>Deinococcota</taxon>
        <taxon>Deinococci</taxon>
        <taxon>Deinococcales</taxon>
        <taxon>Deinococcaceae</taxon>
        <taxon>Deinococcus</taxon>
    </lineage>
</organism>
<dbReference type="RefSeq" id="WP_322473236.1">
    <property type="nucleotide sequence ID" value="NZ_JBHRZG010000001.1"/>
</dbReference>
<dbReference type="PANTHER" id="PTHR12631:SF10">
    <property type="entry name" value="BETA-XYLOSIDASE-LIKE PROTEIN-RELATED"/>
    <property type="match status" value="1"/>
</dbReference>
<sequence length="438" mass="48790">MRARAATVPFFWAVGIENTVNPALGWDQYTWTAHRERWADDLRLAAEVGVTHVRYGVPWPDVNPAPDTYDWTWPDQAVALLRDLGLEPIWDLLHFGTPPWLPGGLRDPGYPAAVTAYARAFSERYPQVTKITPFNEPYIWAFFSGGNGTWPPHELGVQGFARSLWPVLAGLRGAIQAIREVNPHAEIWLNDGADRFRATTPALTALAGELTEWRYAAFDVLCGRLERNTPLYAALAGVAGADVLEAALNDPTPPDVIGLDYYPGSEHAILPPHAPPHPGDWGRRPDYRLYPDPQPPGLAHTLLEYHARYGLPLYVAETSTDTRREDWLRWLGSEVLHAQERGAAVLGATWWPLFDHVDWHIGLTRLEGHVCPSGLYHLNPDRHDRQPDPALPFFRDFIQNPLMPADVSAPVPQDALNVTGAASPLEPLSGLQLQPHDV</sequence>
<proteinExistence type="predicted"/>
<dbReference type="SUPFAM" id="SSF51445">
    <property type="entry name" value="(Trans)glycosidases"/>
    <property type="match status" value="1"/>
</dbReference>
<dbReference type="Gene3D" id="3.20.20.80">
    <property type="entry name" value="Glycosidases"/>
    <property type="match status" value="1"/>
</dbReference>
<dbReference type="Proteomes" id="UP001595803">
    <property type="component" value="Unassembled WGS sequence"/>
</dbReference>
<dbReference type="PANTHER" id="PTHR12631">
    <property type="entry name" value="ALPHA-L-IDURONIDASE"/>
    <property type="match status" value="1"/>
</dbReference>
<gene>
    <name evidence="1" type="ORF">ACFOSB_00105</name>
</gene>
<protein>
    <submittedName>
        <fullName evidence="1">Family 1 glycosylhydrolase</fullName>
    </submittedName>
</protein>